<dbReference type="AlphaFoldDB" id="A0A1J4U7U6"/>
<sequence>MADHLSKDKRSWNMSRIRSRHTKPELILRSLLHRSGFRFRINYNKLPGSPDIVLPKYKTVIFVHGCFWHRHPNCSKATTPNTNKNYWQKKFDKNVSRDIEIRKELKSLKWHVLVVWECEAMADPLLVLKSVIKQLGIRTFKKYPVETDRSQIMKIAEKRSNYYLNGESKDYGK</sequence>
<proteinExistence type="inferred from homology"/>
<dbReference type="NCBIfam" id="TIGR00632">
    <property type="entry name" value="vsr"/>
    <property type="match status" value="1"/>
</dbReference>
<dbReference type="InterPro" id="IPR011335">
    <property type="entry name" value="Restrct_endonuc-II-like"/>
</dbReference>
<comment type="similarity">
    <text evidence="6">Belongs to the Vsr family.</text>
</comment>
<protein>
    <recommendedName>
        <fullName evidence="9">Very short patch repair endonuclease</fullName>
    </recommendedName>
</protein>
<dbReference type="EMBL" id="MNVB01000004">
    <property type="protein sequence ID" value="OIO18319.1"/>
    <property type="molecule type" value="Genomic_DNA"/>
</dbReference>
<keyword evidence="4" id="KW-0378">Hydrolase</keyword>
<dbReference type="GO" id="GO:0004519">
    <property type="term" value="F:endonuclease activity"/>
    <property type="evidence" value="ECO:0007669"/>
    <property type="project" value="UniProtKB-KW"/>
</dbReference>
<evidence type="ECO:0000256" key="1">
    <source>
        <dbReference type="ARBA" id="ARBA00022722"/>
    </source>
</evidence>
<evidence type="ECO:0000256" key="3">
    <source>
        <dbReference type="ARBA" id="ARBA00022763"/>
    </source>
</evidence>
<dbReference type="InterPro" id="IPR004603">
    <property type="entry name" value="DNA_mismatch_endonuc_vsr"/>
</dbReference>
<dbReference type="Proteomes" id="UP000182465">
    <property type="component" value="Unassembled WGS sequence"/>
</dbReference>
<evidence type="ECO:0000256" key="6">
    <source>
        <dbReference type="ARBA" id="ARBA00029466"/>
    </source>
</evidence>
<comment type="caution">
    <text evidence="7">The sequence shown here is derived from an EMBL/GenBank/DDBJ whole genome shotgun (WGS) entry which is preliminary data.</text>
</comment>
<keyword evidence="1" id="KW-0540">Nuclease</keyword>
<dbReference type="GO" id="GO:0006298">
    <property type="term" value="P:mismatch repair"/>
    <property type="evidence" value="ECO:0007669"/>
    <property type="project" value="InterPro"/>
</dbReference>
<reference evidence="7 8" key="1">
    <citation type="journal article" date="2016" name="Environ. Microbiol.">
        <title>Genomic resolution of a cold subsurface aquifer community provides metabolic insights for novel microbes adapted to high CO concentrations.</title>
        <authorList>
            <person name="Probst A.J."/>
            <person name="Castelle C.J."/>
            <person name="Singh A."/>
            <person name="Brown C.T."/>
            <person name="Anantharaman K."/>
            <person name="Sharon I."/>
            <person name="Hug L.A."/>
            <person name="Burstein D."/>
            <person name="Emerson J.B."/>
            <person name="Thomas B.C."/>
            <person name="Banfield J.F."/>
        </authorList>
    </citation>
    <scope>NUCLEOTIDE SEQUENCE [LARGE SCALE GENOMIC DNA]</scope>
    <source>
        <strain evidence="7">CG1_02_38_13</strain>
    </source>
</reference>
<name>A0A1J4U7U6_9BACT</name>
<keyword evidence="3" id="KW-0227">DNA damage</keyword>
<accession>A0A1J4U7U6</accession>
<gene>
    <name evidence="7" type="ORF">AUJ29_00130</name>
</gene>
<evidence type="ECO:0000256" key="2">
    <source>
        <dbReference type="ARBA" id="ARBA00022759"/>
    </source>
</evidence>
<keyword evidence="5" id="KW-0234">DNA repair</keyword>
<dbReference type="Gene3D" id="3.40.960.10">
    <property type="entry name" value="VSR Endonuclease"/>
    <property type="match status" value="1"/>
</dbReference>
<evidence type="ECO:0000313" key="7">
    <source>
        <dbReference type="EMBL" id="OIO18319.1"/>
    </source>
</evidence>
<dbReference type="GO" id="GO:0016787">
    <property type="term" value="F:hydrolase activity"/>
    <property type="evidence" value="ECO:0007669"/>
    <property type="project" value="UniProtKB-KW"/>
</dbReference>
<dbReference type="Pfam" id="PF03852">
    <property type="entry name" value="Vsr"/>
    <property type="match status" value="1"/>
</dbReference>
<keyword evidence="2" id="KW-0255">Endonuclease</keyword>
<evidence type="ECO:0000256" key="5">
    <source>
        <dbReference type="ARBA" id="ARBA00023204"/>
    </source>
</evidence>
<dbReference type="SUPFAM" id="SSF52980">
    <property type="entry name" value="Restriction endonuclease-like"/>
    <property type="match status" value="1"/>
</dbReference>
<evidence type="ECO:0008006" key="9">
    <source>
        <dbReference type="Google" id="ProtNLM"/>
    </source>
</evidence>
<organism evidence="7 8">
    <name type="scientific">Candidatus Kuenenbacteria bacterium CG1_02_38_13</name>
    <dbReference type="NCBI Taxonomy" id="1805235"/>
    <lineage>
        <taxon>Bacteria</taxon>
        <taxon>Candidatus Kueneniibacteriota</taxon>
    </lineage>
</organism>
<evidence type="ECO:0000256" key="4">
    <source>
        <dbReference type="ARBA" id="ARBA00022801"/>
    </source>
</evidence>
<evidence type="ECO:0000313" key="8">
    <source>
        <dbReference type="Proteomes" id="UP000182465"/>
    </source>
</evidence>
<dbReference type="CDD" id="cd00221">
    <property type="entry name" value="Vsr"/>
    <property type="match status" value="1"/>
</dbReference>